<name>A0A8H7ZKE9_9ASCO</name>
<keyword evidence="3" id="KW-1185">Reference proteome</keyword>
<evidence type="ECO:0000313" key="3">
    <source>
        <dbReference type="Proteomes" id="UP000669133"/>
    </source>
</evidence>
<organism evidence="2 3">
    <name type="scientific">Candida metapsilosis</name>
    <dbReference type="NCBI Taxonomy" id="273372"/>
    <lineage>
        <taxon>Eukaryota</taxon>
        <taxon>Fungi</taxon>
        <taxon>Dikarya</taxon>
        <taxon>Ascomycota</taxon>
        <taxon>Saccharomycotina</taxon>
        <taxon>Pichiomycetes</taxon>
        <taxon>Debaryomycetaceae</taxon>
        <taxon>Candida/Lodderomyces clade</taxon>
        <taxon>Candida</taxon>
    </lineage>
</organism>
<evidence type="ECO:0000313" key="2">
    <source>
        <dbReference type="EMBL" id="KAG5420632.1"/>
    </source>
</evidence>
<dbReference type="GeneID" id="93651142"/>
<dbReference type="EMBL" id="JAEOAQ010000002">
    <property type="protein sequence ID" value="KAG5420632.1"/>
    <property type="molecule type" value="Genomic_DNA"/>
</dbReference>
<keyword evidence="1" id="KW-0732">Signal</keyword>
<proteinExistence type="predicted"/>
<dbReference type="OrthoDB" id="4023463at2759"/>
<reference evidence="2 3" key="1">
    <citation type="submission" date="2020-12" db="EMBL/GenBank/DDBJ databases">
        <title>Effect of drift, selection, and recombination on the evolution of hybrid genomes in Candida yeast pathogens.</title>
        <authorList>
            <person name="Mixao V."/>
            <person name="Ksiezopolska E."/>
            <person name="Saus E."/>
            <person name="Boekhout T."/>
            <person name="Gacser A."/>
            <person name="Gabaldon T."/>
        </authorList>
    </citation>
    <scope>NUCLEOTIDE SEQUENCE [LARGE SCALE GENOMIC DNA]</scope>
    <source>
        <strain evidence="2 3">BP57</strain>
    </source>
</reference>
<gene>
    <name evidence="2" type="ORF">I9W82_002513</name>
</gene>
<dbReference type="Proteomes" id="UP000669133">
    <property type="component" value="Unassembled WGS sequence"/>
</dbReference>
<comment type="caution">
    <text evidence="2">The sequence shown here is derived from an EMBL/GenBank/DDBJ whole genome shotgun (WGS) entry which is preliminary data.</text>
</comment>
<feature type="chain" id="PRO_5034485928" evidence="1">
    <location>
        <begin position="19"/>
        <end position="113"/>
    </location>
</feature>
<sequence length="113" mass="11669">MKFTTIVAIASIAAVANAAPANATNATNATPTGDVLVPQQKSVGIFQEFEELKKDVETIVQDVASVVPLVTGNASYPQDLQNLISAISKSVKDVEGLVGDIAGDLKGIFGLNN</sequence>
<dbReference type="AlphaFoldDB" id="A0A8H7ZKE9"/>
<feature type="signal peptide" evidence="1">
    <location>
        <begin position="1"/>
        <end position="18"/>
    </location>
</feature>
<accession>A0A8H7ZKE9</accession>
<dbReference type="RefSeq" id="XP_067549748.1">
    <property type="nucleotide sequence ID" value="XM_067691377.1"/>
</dbReference>
<protein>
    <submittedName>
        <fullName evidence="2">Uncharacterized protein</fullName>
    </submittedName>
</protein>
<evidence type="ECO:0000256" key="1">
    <source>
        <dbReference type="SAM" id="SignalP"/>
    </source>
</evidence>